<dbReference type="Gene3D" id="3.90.640.10">
    <property type="entry name" value="Actin, Chain A, domain 4"/>
    <property type="match status" value="1"/>
</dbReference>
<evidence type="ECO:0000256" key="3">
    <source>
        <dbReference type="SAM" id="MobiDB-lite"/>
    </source>
</evidence>
<dbReference type="RefSeq" id="XP_005538960.1">
    <property type="nucleotide sequence ID" value="XM_005538903.1"/>
</dbReference>
<dbReference type="InterPro" id="IPR043129">
    <property type="entry name" value="ATPase_NBD"/>
</dbReference>
<dbReference type="PROSITE" id="PS01036">
    <property type="entry name" value="HSP70_3"/>
    <property type="match status" value="1"/>
</dbReference>
<dbReference type="Gene3D" id="3.30.420.40">
    <property type="match status" value="3"/>
</dbReference>
<protein>
    <submittedName>
        <fullName evidence="4">Molecular chaperone of Hsp110 family</fullName>
    </submittedName>
</protein>
<reference evidence="4 5" key="1">
    <citation type="journal article" date="2004" name="Nature">
        <title>Genome sequence of the ultrasmall unicellular red alga Cyanidioschyzon merolae 10D.</title>
        <authorList>
            <person name="Matsuzaki M."/>
            <person name="Misumi O."/>
            <person name="Shin-i T."/>
            <person name="Maruyama S."/>
            <person name="Takahara M."/>
            <person name="Miyagishima S."/>
            <person name="Mori T."/>
            <person name="Nishida K."/>
            <person name="Yagisawa F."/>
            <person name="Nishida K."/>
            <person name="Yoshida Y."/>
            <person name="Nishimura Y."/>
            <person name="Nakao S."/>
            <person name="Kobayashi T."/>
            <person name="Momoyama Y."/>
            <person name="Higashiyama T."/>
            <person name="Minoda A."/>
            <person name="Sano M."/>
            <person name="Nomoto H."/>
            <person name="Oishi K."/>
            <person name="Hayashi H."/>
            <person name="Ohta F."/>
            <person name="Nishizaka S."/>
            <person name="Haga S."/>
            <person name="Miura S."/>
            <person name="Morishita T."/>
            <person name="Kabeya Y."/>
            <person name="Terasawa K."/>
            <person name="Suzuki Y."/>
            <person name="Ishii Y."/>
            <person name="Asakawa S."/>
            <person name="Takano H."/>
            <person name="Ohta N."/>
            <person name="Kuroiwa H."/>
            <person name="Tanaka K."/>
            <person name="Shimizu N."/>
            <person name="Sugano S."/>
            <person name="Sato N."/>
            <person name="Nozaki H."/>
            <person name="Ogasawara N."/>
            <person name="Kohara Y."/>
            <person name="Kuroiwa T."/>
        </authorList>
    </citation>
    <scope>NUCLEOTIDE SEQUENCE [LARGE SCALE GENOMIC DNA]</scope>
    <source>
        <strain evidence="4 5">10D</strain>
    </source>
</reference>
<dbReference type="GO" id="GO:0005634">
    <property type="term" value="C:nucleus"/>
    <property type="evidence" value="ECO:0007669"/>
    <property type="project" value="TreeGrafter"/>
</dbReference>
<evidence type="ECO:0000313" key="5">
    <source>
        <dbReference type="Proteomes" id="UP000007014"/>
    </source>
</evidence>
<dbReference type="InterPro" id="IPR029048">
    <property type="entry name" value="HSP70_C_sf"/>
</dbReference>
<organism evidence="4 5">
    <name type="scientific">Cyanidioschyzon merolae (strain NIES-3377 / 10D)</name>
    <name type="common">Unicellular red alga</name>
    <dbReference type="NCBI Taxonomy" id="280699"/>
    <lineage>
        <taxon>Eukaryota</taxon>
        <taxon>Rhodophyta</taxon>
        <taxon>Bangiophyceae</taxon>
        <taxon>Cyanidiales</taxon>
        <taxon>Cyanidiaceae</taxon>
        <taxon>Cyanidioschyzon</taxon>
    </lineage>
</organism>
<dbReference type="InterPro" id="IPR018181">
    <property type="entry name" value="Heat_shock_70_CS"/>
</dbReference>
<dbReference type="Gene3D" id="2.60.34.10">
    <property type="entry name" value="Substrate Binding Domain Of DNAk, Chain A, domain 1"/>
    <property type="match status" value="1"/>
</dbReference>
<evidence type="ECO:0000313" key="4">
    <source>
        <dbReference type="EMBL" id="BAM82924.1"/>
    </source>
</evidence>
<dbReference type="GO" id="GO:0005829">
    <property type="term" value="C:cytosol"/>
    <property type="evidence" value="ECO:0007669"/>
    <property type="project" value="TreeGrafter"/>
</dbReference>
<dbReference type="OrthoDB" id="434160at2759"/>
<dbReference type="SUPFAM" id="SSF100934">
    <property type="entry name" value="Heat shock protein 70kD (HSP70), C-terminal subdomain"/>
    <property type="match status" value="1"/>
</dbReference>
<feature type="compositionally biased region" description="Polar residues" evidence="3">
    <location>
        <begin position="851"/>
        <end position="890"/>
    </location>
</feature>
<dbReference type="PRINTS" id="PR00301">
    <property type="entry name" value="HEATSHOCK70"/>
</dbReference>
<dbReference type="HOGENOM" id="CLU_005965_5_1_1"/>
<dbReference type="AlphaFoldDB" id="M1VBZ4"/>
<dbReference type="GeneID" id="16997309"/>
<reference evidence="4 5" key="2">
    <citation type="journal article" date="2007" name="BMC Biol.">
        <title>A 100%-complete sequence reveals unusually simple genomic features in the hot-spring red alga Cyanidioschyzon merolae.</title>
        <authorList>
            <person name="Nozaki H."/>
            <person name="Takano H."/>
            <person name="Misumi O."/>
            <person name="Terasawa K."/>
            <person name="Matsuzaki M."/>
            <person name="Maruyama S."/>
            <person name="Nishida K."/>
            <person name="Yagisawa F."/>
            <person name="Yoshida Y."/>
            <person name="Fujiwara T."/>
            <person name="Takio S."/>
            <person name="Tamura K."/>
            <person name="Chung S.J."/>
            <person name="Nakamura S."/>
            <person name="Kuroiwa H."/>
            <person name="Tanaka K."/>
            <person name="Sato N."/>
            <person name="Kuroiwa T."/>
        </authorList>
    </citation>
    <scope>NUCLEOTIDE SEQUENCE [LARGE SCALE GENOMIC DNA]</scope>
    <source>
        <strain evidence="4 5">10D</strain>
    </source>
</reference>
<evidence type="ECO:0000256" key="2">
    <source>
        <dbReference type="ARBA" id="ARBA00022840"/>
    </source>
</evidence>
<dbReference type="GO" id="GO:0140662">
    <property type="term" value="F:ATP-dependent protein folding chaperone"/>
    <property type="evidence" value="ECO:0007669"/>
    <property type="project" value="InterPro"/>
</dbReference>
<dbReference type="PANTHER" id="PTHR45639:SF4">
    <property type="entry name" value="HSC70CB, ISOFORM G"/>
    <property type="match status" value="1"/>
</dbReference>
<feature type="compositionally biased region" description="Low complexity" evidence="3">
    <location>
        <begin position="596"/>
        <end position="612"/>
    </location>
</feature>
<keyword evidence="2" id="KW-0067">ATP-binding</keyword>
<dbReference type="Pfam" id="PF00012">
    <property type="entry name" value="HSP70"/>
    <property type="match status" value="2"/>
</dbReference>
<evidence type="ECO:0000256" key="1">
    <source>
        <dbReference type="ARBA" id="ARBA00022741"/>
    </source>
</evidence>
<dbReference type="SUPFAM" id="SSF53067">
    <property type="entry name" value="Actin-like ATPase domain"/>
    <property type="match status" value="2"/>
</dbReference>
<dbReference type="InterPro" id="IPR029047">
    <property type="entry name" value="HSP70_peptide-bd_sf"/>
</dbReference>
<dbReference type="GO" id="GO:0005524">
    <property type="term" value="F:ATP binding"/>
    <property type="evidence" value="ECO:0007669"/>
    <property type="project" value="UniProtKB-KW"/>
</dbReference>
<gene>
    <name evidence="4" type="ORF">CYME_CMS343C</name>
</gene>
<dbReference type="FunFam" id="3.90.640.10:FF:000004">
    <property type="entry name" value="Heat shock 70 kDa protein 4"/>
    <property type="match status" value="1"/>
</dbReference>
<dbReference type="KEGG" id="cme:CYME_CMS343C"/>
<dbReference type="Gene3D" id="3.30.30.30">
    <property type="match status" value="2"/>
</dbReference>
<keyword evidence="5" id="KW-1185">Reference proteome</keyword>
<dbReference type="STRING" id="280699.M1VBZ4"/>
<dbReference type="eggNOG" id="KOG0103">
    <property type="taxonomic scope" value="Eukaryota"/>
</dbReference>
<proteinExistence type="predicted"/>
<keyword evidence="1" id="KW-0547">Nucleotide-binding</keyword>
<dbReference type="Gene3D" id="1.20.1270.10">
    <property type="match status" value="1"/>
</dbReference>
<dbReference type="Proteomes" id="UP000007014">
    <property type="component" value="Chromosome 19"/>
</dbReference>
<dbReference type="InterPro" id="IPR013126">
    <property type="entry name" value="Hsp_70_fam"/>
</dbReference>
<feature type="compositionally biased region" description="Low complexity" evidence="3">
    <location>
        <begin position="563"/>
        <end position="575"/>
    </location>
</feature>
<dbReference type="EMBL" id="AP006501">
    <property type="protein sequence ID" value="BAM82924.1"/>
    <property type="molecule type" value="Genomic_DNA"/>
</dbReference>
<dbReference type="OMA" id="WEQSPEI"/>
<name>M1VBZ4_CYAM1</name>
<feature type="region of interest" description="Disordered" evidence="3">
    <location>
        <begin position="563"/>
        <end position="625"/>
    </location>
</feature>
<feature type="region of interest" description="Disordered" evidence="3">
    <location>
        <begin position="829"/>
        <end position="907"/>
    </location>
</feature>
<sequence>MSVVGIDLGNVNCVIAQARGGGIEVLTNEVTQRQTPAVVTFCGGNERYVGEAAATRYLQNVQRSITESKRILGRSLLEDEVQHIEAARALYSITEEYAQGGSAEAPTDYRVRRAAVQIHYSAEQLGTDALELWHLPPEERARIPKHSVNGKASDLHVLPVESVTAMILQKLNEIVAASNHGIQARDVVLSVPVWYTDAQRAALLDAAAIADVRVLRMVHEHLAAALAYGLYRATELPENDKEPVQVIIADVGHSQTTAACVAFWRSRLEVRAVAFDRNLGGRDFDEMLFHHFAKLFAERYRISVGNHKKAIARLRQQCEKVKKILSANALAHLNLDCFVDDIDVEAMIQRAEFETLVRPLAERIVRVVQQVVASTPEPKAIQSIELIGGGSRVPLIQSLIEQTTGLTVRRTLNTDECIARGCALQAAILAPGYRVREYEAVDFTVFPICIAKSGATGTKETLVFAPKSAMPSLKRVTYSYTGQPFELRLFYGDDAGAAKQQGGACSLPQGCVRDIALVEIGVLPNKSPNCGRVHVKVRLDANGMVSIVGAQLVEEVSVAESAAAEAQEASQDAGATNQHGGEAPDTAATRMDQEIASDGAAADDSARSGTDAHANGQGTAPARKVIRTELPIRQLRGTRLQHYALNALIEIEQQMQAADRYRVERAEALNALETYVYDMRSRVSTDGPWAIYMDDASQSAFLRLLDETEDWIYSEEGSETAPKSTLIERQQMLERRYGAAVKARALEYENIADAAHVFRRAAASLQAECASAATEKPHISVEDIQKLEREIASSMAWLEGALHKVEKAPKHKDPPLKAADIEKRRNELVQRGRQLLDRPVPSRTAAGESGSAPNTASGPGAKTSTSSSPNTEQADTASASEPGSTETAAQTAEPMEQDYKPDAPPNP</sequence>
<dbReference type="PANTHER" id="PTHR45639">
    <property type="entry name" value="HSC70CB, ISOFORM G-RELATED"/>
    <property type="match status" value="1"/>
</dbReference>
<accession>M1VBZ4</accession>
<dbReference type="Gramene" id="CMS343CT">
    <property type="protein sequence ID" value="CMS343CT"/>
    <property type="gene ID" value="CMS343C"/>
</dbReference>